<organism evidence="2 3">
    <name type="scientific">Paracidovorax cattleyae</name>
    <dbReference type="NCBI Taxonomy" id="80868"/>
    <lineage>
        <taxon>Bacteria</taxon>
        <taxon>Pseudomonadati</taxon>
        <taxon>Pseudomonadota</taxon>
        <taxon>Betaproteobacteria</taxon>
        <taxon>Burkholderiales</taxon>
        <taxon>Comamonadaceae</taxon>
        <taxon>Paracidovorax</taxon>
    </lineage>
</organism>
<dbReference type="AlphaFoldDB" id="A0A1H0UY97"/>
<name>A0A1H0UY97_9BURK</name>
<sequence length="136" mass="14642">MPNRRTALLPARSPGRRFSWLAACAAAPLLLSGCDIPGLGPDPRTVQKEAEAKAIGGACRHALRGLEDCFTLNPKASKAQVFAGWKEMDQYMRENKLEGAPSVLGNLEKPPATPARRAEEGRTEETREGGSGRSRS</sequence>
<dbReference type="EMBL" id="FNJL01000022">
    <property type="protein sequence ID" value="SDP71124.1"/>
    <property type="molecule type" value="Genomic_DNA"/>
</dbReference>
<keyword evidence="3" id="KW-1185">Reference proteome</keyword>
<proteinExistence type="predicted"/>
<feature type="region of interest" description="Disordered" evidence="1">
    <location>
        <begin position="96"/>
        <end position="136"/>
    </location>
</feature>
<evidence type="ECO:0000313" key="2">
    <source>
        <dbReference type="EMBL" id="SDP71124.1"/>
    </source>
</evidence>
<protein>
    <submittedName>
        <fullName evidence="2">Uncharacterized protein</fullName>
    </submittedName>
</protein>
<gene>
    <name evidence="2" type="ORF">SAMN04489708_12252</name>
</gene>
<evidence type="ECO:0000313" key="3">
    <source>
        <dbReference type="Proteomes" id="UP000199317"/>
    </source>
</evidence>
<evidence type="ECO:0000256" key="1">
    <source>
        <dbReference type="SAM" id="MobiDB-lite"/>
    </source>
</evidence>
<dbReference type="Proteomes" id="UP000199317">
    <property type="component" value="Unassembled WGS sequence"/>
</dbReference>
<dbReference type="PROSITE" id="PS51257">
    <property type="entry name" value="PROKAR_LIPOPROTEIN"/>
    <property type="match status" value="1"/>
</dbReference>
<dbReference type="RefSeq" id="WP_225979281.1">
    <property type="nucleotide sequence ID" value="NZ_CP028290.1"/>
</dbReference>
<reference evidence="3" key="1">
    <citation type="submission" date="2016-10" db="EMBL/GenBank/DDBJ databases">
        <authorList>
            <person name="Varghese N."/>
            <person name="Submissions S."/>
        </authorList>
    </citation>
    <scope>NUCLEOTIDE SEQUENCE [LARGE SCALE GENOMIC DNA]</scope>
    <source>
        <strain evidence="3">DSM 17101</strain>
    </source>
</reference>
<accession>A0A1H0UY97</accession>
<feature type="compositionally biased region" description="Basic and acidic residues" evidence="1">
    <location>
        <begin position="116"/>
        <end position="130"/>
    </location>
</feature>